<dbReference type="Pfam" id="PF03484">
    <property type="entry name" value="B5"/>
    <property type="match status" value="1"/>
</dbReference>
<feature type="domain" description="FDX-ACB" evidence="18">
    <location>
        <begin position="714"/>
        <end position="807"/>
    </location>
</feature>
<dbReference type="Gene3D" id="3.50.40.10">
    <property type="entry name" value="Phenylalanyl-trna Synthetase, Chain B, domain 3"/>
    <property type="match status" value="1"/>
</dbReference>
<evidence type="ECO:0000259" key="18">
    <source>
        <dbReference type="PROSITE" id="PS51447"/>
    </source>
</evidence>
<dbReference type="InterPro" id="IPR020825">
    <property type="entry name" value="Phe-tRNA_synthase-like_B3/B4"/>
</dbReference>
<dbReference type="GO" id="GO:0005524">
    <property type="term" value="F:ATP binding"/>
    <property type="evidence" value="ECO:0007669"/>
    <property type="project" value="UniProtKB-UniRule"/>
</dbReference>
<dbReference type="RefSeq" id="WP_091774481.1">
    <property type="nucleotide sequence ID" value="NZ_FOES01000029.1"/>
</dbReference>
<dbReference type="GO" id="GO:0000287">
    <property type="term" value="F:magnesium ion binding"/>
    <property type="evidence" value="ECO:0007669"/>
    <property type="project" value="UniProtKB-UniRule"/>
</dbReference>
<dbReference type="Gene3D" id="3.30.930.10">
    <property type="entry name" value="Bira Bifunctional Protein, Domain 2"/>
    <property type="match status" value="1"/>
</dbReference>
<accession>A0A1H9J954</accession>
<keyword evidence="12 15" id="KW-0648">Protein biosynthesis</keyword>
<dbReference type="SMART" id="SM00896">
    <property type="entry name" value="FDX-ACB"/>
    <property type="match status" value="1"/>
</dbReference>
<evidence type="ECO:0000256" key="1">
    <source>
        <dbReference type="ARBA" id="ARBA00004496"/>
    </source>
</evidence>
<keyword evidence="13 15" id="KW-0030">Aminoacyl-tRNA synthetase</keyword>
<evidence type="ECO:0000256" key="9">
    <source>
        <dbReference type="ARBA" id="ARBA00022840"/>
    </source>
</evidence>
<dbReference type="InterPro" id="IPR009061">
    <property type="entry name" value="DNA-bd_dom_put_sf"/>
</dbReference>
<dbReference type="Gene3D" id="3.30.56.10">
    <property type="match status" value="2"/>
</dbReference>
<evidence type="ECO:0000256" key="11">
    <source>
        <dbReference type="ARBA" id="ARBA00022884"/>
    </source>
</evidence>
<dbReference type="GO" id="GO:0004826">
    <property type="term" value="F:phenylalanine-tRNA ligase activity"/>
    <property type="evidence" value="ECO:0007669"/>
    <property type="project" value="UniProtKB-UniRule"/>
</dbReference>
<feature type="domain" description="TRNA-binding" evidence="17">
    <location>
        <begin position="40"/>
        <end position="155"/>
    </location>
</feature>
<dbReference type="SUPFAM" id="SSF55681">
    <property type="entry name" value="Class II aaRS and biotin synthetases"/>
    <property type="match status" value="1"/>
</dbReference>
<dbReference type="InterPro" id="IPR045060">
    <property type="entry name" value="Phe-tRNA-ligase_IIc_bsu"/>
</dbReference>
<dbReference type="EC" id="6.1.1.20" evidence="15"/>
<keyword evidence="21" id="KW-1185">Reference proteome</keyword>
<evidence type="ECO:0000256" key="13">
    <source>
        <dbReference type="ARBA" id="ARBA00023146"/>
    </source>
</evidence>
<comment type="cofactor">
    <cofactor evidence="15">
        <name>Mg(2+)</name>
        <dbReference type="ChEBI" id="CHEBI:18420"/>
    </cofactor>
    <text evidence="15">Binds 2 magnesium ions per tetramer.</text>
</comment>
<dbReference type="NCBIfam" id="TIGR00472">
    <property type="entry name" value="pheT_bact"/>
    <property type="match status" value="1"/>
</dbReference>
<dbReference type="Pfam" id="PF01588">
    <property type="entry name" value="tRNA_bind"/>
    <property type="match status" value="1"/>
</dbReference>
<evidence type="ECO:0000256" key="7">
    <source>
        <dbReference type="ARBA" id="ARBA00022723"/>
    </source>
</evidence>
<dbReference type="GO" id="GO:0006432">
    <property type="term" value="P:phenylalanyl-tRNA aminoacylation"/>
    <property type="evidence" value="ECO:0007669"/>
    <property type="project" value="UniProtKB-UniRule"/>
</dbReference>
<dbReference type="FunFam" id="3.50.40.10:FF:000001">
    <property type="entry name" value="Phenylalanine--tRNA ligase beta subunit"/>
    <property type="match status" value="1"/>
</dbReference>
<dbReference type="InterPro" id="IPR002547">
    <property type="entry name" value="tRNA-bd_dom"/>
</dbReference>
<dbReference type="GO" id="GO:0009328">
    <property type="term" value="C:phenylalanine-tRNA ligase complex"/>
    <property type="evidence" value="ECO:0007669"/>
    <property type="project" value="TreeGrafter"/>
</dbReference>
<dbReference type="PANTHER" id="PTHR10947:SF0">
    <property type="entry name" value="PHENYLALANINE--TRNA LIGASE BETA SUBUNIT"/>
    <property type="match status" value="1"/>
</dbReference>
<dbReference type="SUPFAM" id="SSF50249">
    <property type="entry name" value="Nucleic acid-binding proteins"/>
    <property type="match status" value="1"/>
</dbReference>
<evidence type="ECO:0000256" key="14">
    <source>
        <dbReference type="ARBA" id="ARBA00049255"/>
    </source>
</evidence>
<evidence type="ECO:0000256" key="12">
    <source>
        <dbReference type="ARBA" id="ARBA00022917"/>
    </source>
</evidence>
<comment type="subcellular location">
    <subcellularLocation>
        <location evidence="1 15">Cytoplasm</location>
    </subcellularLocation>
</comment>
<evidence type="ECO:0000259" key="17">
    <source>
        <dbReference type="PROSITE" id="PS50886"/>
    </source>
</evidence>
<dbReference type="FunFam" id="2.40.50.140:FF:000045">
    <property type="entry name" value="Phenylalanine--tRNA ligase beta subunit"/>
    <property type="match status" value="1"/>
</dbReference>
<evidence type="ECO:0000256" key="15">
    <source>
        <dbReference type="HAMAP-Rule" id="MF_00283"/>
    </source>
</evidence>
<dbReference type="PROSITE" id="PS50886">
    <property type="entry name" value="TRBD"/>
    <property type="match status" value="1"/>
</dbReference>
<feature type="binding site" evidence="15">
    <location>
        <position position="462"/>
    </location>
    <ligand>
        <name>Mg(2+)</name>
        <dbReference type="ChEBI" id="CHEBI:18420"/>
        <note>shared with alpha subunit</note>
    </ligand>
</feature>
<dbReference type="SMART" id="SM00873">
    <property type="entry name" value="B3_4"/>
    <property type="match status" value="1"/>
</dbReference>
<keyword evidence="11 16" id="KW-0694">RNA-binding</keyword>
<dbReference type="OrthoDB" id="9805455at2"/>
<sequence>MLVSRKWLEQYVDLDGISTEDLAEDITKAGLEVEEVRGPVLNDENIVVGYVQECVQHPNADKLNLCQVDVGDGERAQIVCGAPNVSEGQYVVVAKPGARLPGGLKIKKAKLRGEVSEGMICSLQELGFEDKYVPEDFKDGIYVIDEEVAVGEPACPLLNLDDAVIEIELTANRSDCLSMIGVAYDVAAVYEKDLKLPEPTVYIENELSSDYISVEIENDKANPYYGAWIIKDLDIKASPLWLQNRLISAGIRPINNVVDITNYVLMEYGQPLHAFDYDRFKSQKVVTRMANEGETIITLDGEERTLSPEHLVITNGQSAHAIAGVMGGEESEVQDDTTTVLLEAAYFNPSVVRQGSKDHGLRSEASSRFEKGVDITRVKEAATRAAQLLSEIAGGKVLGEMVEKGSTEWNPKIVEFTASEINQRIGTEIAIDEMKNIIERLRLDYEVNGESFTVKAPARRRDISIKEDMVEEIARLYGYDRIPYTLPEGVMKKGGLTPRQKLVREVNQYLQKAGLNESLTYSLTKEDWANQFVSPEIKALGLEPVALALPMTDLHSHLRLSAIPELLSSVQHNVARNQYNVALYELGSIYLQKEKDQQPEENMRVAGVITGLWEDHPWQGEKKPVDFFVIKGILEGLFVHLHDEEVAFEKAELDRLHPGRTAVMKLNDDIIGYVGQVHPTVQKEYDLQDTYVFDLNLDQVLEAVQYREDYRVITKYPAIAQDLAFVVDRDLPAKQLEDAIKEQGQPHLETVRVFDVYQGEHMEEGKKSIAFNLIFQNDERTLKDEEIEEARQKIVKHLENEYQAVLRG</sequence>
<dbReference type="CDD" id="cd00769">
    <property type="entry name" value="PheRS_beta_core"/>
    <property type="match status" value="1"/>
</dbReference>
<dbReference type="Pfam" id="PF03483">
    <property type="entry name" value="B3_4"/>
    <property type="match status" value="1"/>
</dbReference>
<keyword evidence="8 15" id="KW-0547">Nucleotide-binding</keyword>
<evidence type="ECO:0000256" key="4">
    <source>
        <dbReference type="ARBA" id="ARBA00022490"/>
    </source>
</evidence>
<feature type="domain" description="B5" evidence="19">
    <location>
        <begin position="409"/>
        <end position="484"/>
    </location>
</feature>
<keyword evidence="6 15" id="KW-0436">Ligase</keyword>
<feature type="binding site" evidence="15">
    <location>
        <position position="472"/>
    </location>
    <ligand>
        <name>Mg(2+)</name>
        <dbReference type="ChEBI" id="CHEBI:18420"/>
        <note>shared with alpha subunit</note>
    </ligand>
</feature>
<dbReference type="PANTHER" id="PTHR10947">
    <property type="entry name" value="PHENYLALANYL-TRNA SYNTHETASE BETA CHAIN AND LEUCINE-RICH REPEAT-CONTAINING PROTEIN 47"/>
    <property type="match status" value="1"/>
</dbReference>
<dbReference type="InterPro" id="IPR005121">
    <property type="entry name" value="Fdx_antiC-bd"/>
</dbReference>
<proteinExistence type="inferred from homology"/>
<keyword evidence="7 15" id="KW-0479">Metal-binding</keyword>
<evidence type="ECO:0000256" key="5">
    <source>
        <dbReference type="ARBA" id="ARBA00022555"/>
    </source>
</evidence>
<dbReference type="InterPro" id="IPR005147">
    <property type="entry name" value="tRNA_synthase_B5-dom"/>
</dbReference>
<dbReference type="InterPro" id="IPR005146">
    <property type="entry name" value="B3/B4_tRNA-bd"/>
</dbReference>
<evidence type="ECO:0000313" key="21">
    <source>
        <dbReference type="Proteomes" id="UP000199427"/>
    </source>
</evidence>
<dbReference type="InterPro" id="IPR033714">
    <property type="entry name" value="tRNA_bind_bactPheRS"/>
</dbReference>
<evidence type="ECO:0000256" key="2">
    <source>
        <dbReference type="ARBA" id="ARBA00008653"/>
    </source>
</evidence>
<dbReference type="FunFam" id="3.30.70.380:FF:000001">
    <property type="entry name" value="Phenylalanine--tRNA ligase beta subunit"/>
    <property type="match status" value="1"/>
</dbReference>
<gene>
    <name evidence="15" type="primary">pheT</name>
    <name evidence="20" type="ORF">SAMN05216362_12924</name>
</gene>
<evidence type="ECO:0000256" key="6">
    <source>
        <dbReference type="ARBA" id="ARBA00022598"/>
    </source>
</evidence>
<dbReference type="AlphaFoldDB" id="A0A1H9J954"/>
<keyword evidence="4 15" id="KW-0963">Cytoplasm</keyword>
<evidence type="ECO:0000256" key="3">
    <source>
        <dbReference type="ARBA" id="ARBA00011209"/>
    </source>
</evidence>
<dbReference type="PROSITE" id="PS51483">
    <property type="entry name" value="B5"/>
    <property type="match status" value="1"/>
</dbReference>
<protein>
    <recommendedName>
        <fullName evidence="15">Phenylalanine--tRNA ligase beta subunit</fullName>
        <ecNumber evidence="15">6.1.1.20</ecNumber>
    </recommendedName>
    <alternativeName>
        <fullName evidence="15">Phenylalanyl-tRNA synthetase beta subunit</fullName>
        <shortName evidence="15">PheRS</shortName>
    </alternativeName>
</protein>
<dbReference type="SUPFAM" id="SSF54991">
    <property type="entry name" value="Anticodon-binding domain of PheRS"/>
    <property type="match status" value="1"/>
</dbReference>
<evidence type="ECO:0000256" key="10">
    <source>
        <dbReference type="ARBA" id="ARBA00022842"/>
    </source>
</evidence>
<evidence type="ECO:0000256" key="8">
    <source>
        <dbReference type="ARBA" id="ARBA00022741"/>
    </source>
</evidence>
<comment type="similarity">
    <text evidence="2 15">Belongs to the phenylalanyl-tRNA synthetase beta subunit family. Type 1 subfamily.</text>
</comment>
<dbReference type="NCBIfam" id="NF045760">
    <property type="entry name" value="YtpR"/>
    <property type="match status" value="1"/>
</dbReference>
<dbReference type="STRING" id="571933.SAMN05216362_12924"/>
<dbReference type="Proteomes" id="UP000199427">
    <property type="component" value="Unassembled WGS sequence"/>
</dbReference>
<keyword evidence="10 15" id="KW-0460">Magnesium</keyword>
<dbReference type="PROSITE" id="PS51447">
    <property type="entry name" value="FDX_ACB"/>
    <property type="match status" value="1"/>
</dbReference>
<dbReference type="GO" id="GO:0000049">
    <property type="term" value="F:tRNA binding"/>
    <property type="evidence" value="ECO:0007669"/>
    <property type="project" value="UniProtKB-UniRule"/>
</dbReference>
<dbReference type="EMBL" id="FOES01000029">
    <property type="protein sequence ID" value="SEQ83541.1"/>
    <property type="molecule type" value="Genomic_DNA"/>
</dbReference>
<dbReference type="SUPFAM" id="SSF46955">
    <property type="entry name" value="Putative DNA-binding domain"/>
    <property type="match status" value="1"/>
</dbReference>
<dbReference type="InterPro" id="IPR036690">
    <property type="entry name" value="Fdx_antiC-bd_sf"/>
</dbReference>
<keyword evidence="5 16" id="KW-0820">tRNA-binding</keyword>
<dbReference type="Pfam" id="PF03147">
    <property type="entry name" value="FDX-ACB"/>
    <property type="match status" value="1"/>
</dbReference>
<comment type="catalytic activity">
    <reaction evidence="14 15">
        <text>tRNA(Phe) + L-phenylalanine + ATP = L-phenylalanyl-tRNA(Phe) + AMP + diphosphate + H(+)</text>
        <dbReference type="Rhea" id="RHEA:19413"/>
        <dbReference type="Rhea" id="RHEA-COMP:9668"/>
        <dbReference type="Rhea" id="RHEA-COMP:9699"/>
        <dbReference type="ChEBI" id="CHEBI:15378"/>
        <dbReference type="ChEBI" id="CHEBI:30616"/>
        <dbReference type="ChEBI" id="CHEBI:33019"/>
        <dbReference type="ChEBI" id="CHEBI:58095"/>
        <dbReference type="ChEBI" id="CHEBI:78442"/>
        <dbReference type="ChEBI" id="CHEBI:78531"/>
        <dbReference type="ChEBI" id="CHEBI:456215"/>
        <dbReference type="EC" id="6.1.1.20"/>
    </reaction>
</comment>
<dbReference type="GO" id="GO:0016740">
    <property type="term" value="F:transferase activity"/>
    <property type="evidence" value="ECO:0007669"/>
    <property type="project" value="UniProtKB-ARBA"/>
</dbReference>
<dbReference type="InterPro" id="IPR041616">
    <property type="entry name" value="PheRS_beta_core"/>
</dbReference>
<evidence type="ECO:0000313" key="20">
    <source>
        <dbReference type="EMBL" id="SEQ83541.1"/>
    </source>
</evidence>
<dbReference type="SMART" id="SM00874">
    <property type="entry name" value="B5"/>
    <property type="match status" value="1"/>
</dbReference>
<dbReference type="GO" id="GO:0140096">
    <property type="term" value="F:catalytic activity, acting on a protein"/>
    <property type="evidence" value="ECO:0007669"/>
    <property type="project" value="UniProtKB-ARBA"/>
</dbReference>
<reference evidence="20 21" key="1">
    <citation type="submission" date="2016-10" db="EMBL/GenBank/DDBJ databases">
        <authorList>
            <person name="de Groot N.N."/>
        </authorList>
    </citation>
    <scope>NUCLEOTIDE SEQUENCE [LARGE SCALE GENOMIC DNA]</scope>
    <source>
        <strain evidence="20 21">DSM 21633</strain>
    </source>
</reference>
<dbReference type="FunFam" id="3.30.930.10:FF:000022">
    <property type="entry name" value="Phenylalanine--tRNA ligase beta subunit"/>
    <property type="match status" value="1"/>
</dbReference>
<dbReference type="InterPro" id="IPR004532">
    <property type="entry name" value="Phe-tRNA-ligase_IIc_bsu_bact"/>
</dbReference>
<dbReference type="InterPro" id="IPR045864">
    <property type="entry name" value="aa-tRNA-synth_II/BPL/LPL"/>
</dbReference>
<feature type="binding site" evidence="15">
    <location>
        <position position="468"/>
    </location>
    <ligand>
        <name>Mg(2+)</name>
        <dbReference type="ChEBI" id="CHEBI:18420"/>
        <note>shared with alpha subunit</note>
    </ligand>
</feature>
<name>A0A1H9J954_9BACI</name>
<dbReference type="Gene3D" id="2.40.50.140">
    <property type="entry name" value="Nucleic acid-binding proteins"/>
    <property type="match status" value="1"/>
</dbReference>
<keyword evidence="9 15" id="KW-0067">ATP-binding</keyword>
<dbReference type="InterPro" id="IPR012340">
    <property type="entry name" value="NA-bd_OB-fold"/>
</dbReference>
<organism evidence="20 21">
    <name type="scientific">Piscibacillus halophilus</name>
    <dbReference type="NCBI Taxonomy" id="571933"/>
    <lineage>
        <taxon>Bacteria</taxon>
        <taxon>Bacillati</taxon>
        <taxon>Bacillota</taxon>
        <taxon>Bacilli</taxon>
        <taxon>Bacillales</taxon>
        <taxon>Bacillaceae</taxon>
        <taxon>Piscibacillus</taxon>
    </lineage>
</organism>
<dbReference type="Gene3D" id="3.30.70.380">
    <property type="entry name" value="Ferrodoxin-fold anticodon-binding domain"/>
    <property type="match status" value="1"/>
</dbReference>
<feature type="binding site" evidence="15">
    <location>
        <position position="471"/>
    </location>
    <ligand>
        <name>Mg(2+)</name>
        <dbReference type="ChEBI" id="CHEBI:18420"/>
        <note>shared with alpha subunit</note>
    </ligand>
</feature>
<dbReference type="Pfam" id="PF17759">
    <property type="entry name" value="tRNA_synthFbeta"/>
    <property type="match status" value="1"/>
</dbReference>
<dbReference type="SUPFAM" id="SSF56037">
    <property type="entry name" value="PheT/TilS domain"/>
    <property type="match status" value="1"/>
</dbReference>
<evidence type="ECO:0000259" key="19">
    <source>
        <dbReference type="PROSITE" id="PS51483"/>
    </source>
</evidence>
<evidence type="ECO:0000256" key="16">
    <source>
        <dbReference type="PROSITE-ProRule" id="PRU00209"/>
    </source>
</evidence>
<dbReference type="HAMAP" id="MF_00283">
    <property type="entry name" value="Phe_tRNA_synth_beta1"/>
    <property type="match status" value="1"/>
</dbReference>
<comment type="subunit">
    <text evidence="3 15">Tetramer of two alpha and two beta subunits.</text>
</comment>
<dbReference type="CDD" id="cd02796">
    <property type="entry name" value="tRNA_bind_bactPheRS"/>
    <property type="match status" value="1"/>
</dbReference>